<sequence length="120" mass="12780">MARILLAEDDDSLRGFLVQSLTRAGHDVSGHGDGDSAWEALEHGTYDLLLTDIVMPGLDGIELARRGAEADPAMKIVFITGFAAVALSAQSQAPKDAKVLSKPFHLKDLVVEIERVIAAA</sequence>
<evidence type="ECO:0000256" key="2">
    <source>
        <dbReference type="ARBA" id="ARBA00023012"/>
    </source>
</evidence>
<proteinExistence type="predicted"/>
<keyword evidence="9" id="KW-1185">Reference proteome</keyword>
<protein>
    <submittedName>
        <fullName evidence="8">Nitrogen assimilation regulatory protein</fullName>
    </submittedName>
</protein>
<evidence type="ECO:0000256" key="6">
    <source>
        <dbReference type="PROSITE-ProRule" id="PRU00169"/>
    </source>
</evidence>
<feature type="modified residue" description="4-aspartylphosphate" evidence="6">
    <location>
        <position position="52"/>
    </location>
</feature>
<dbReference type="EMBL" id="CP047045">
    <property type="protein sequence ID" value="QGZ96783.1"/>
    <property type="molecule type" value="Genomic_DNA"/>
</dbReference>
<gene>
    <name evidence="8" type="primary">ntrC_2</name>
    <name evidence="8" type="ORF">DSM104635_03645</name>
</gene>
<dbReference type="PANTHER" id="PTHR48111:SF1">
    <property type="entry name" value="TWO-COMPONENT RESPONSE REGULATOR ORR33"/>
    <property type="match status" value="1"/>
</dbReference>
<dbReference type="GO" id="GO:0005829">
    <property type="term" value="C:cytosol"/>
    <property type="evidence" value="ECO:0007669"/>
    <property type="project" value="TreeGrafter"/>
</dbReference>
<dbReference type="KEGG" id="tsv:DSM104635_03645"/>
<dbReference type="GO" id="GO:0006355">
    <property type="term" value="P:regulation of DNA-templated transcription"/>
    <property type="evidence" value="ECO:0007669"/>
    <property type="project" value="TreeGrafter"/>
</dbReference>
<dbReference type="PROSITE" id="PS50110">
    <property type="entry name" value="RESPONSE_REGULATORY"/>
    <property type="match status" value="1"/>
</dbReference>
<evidence type="ECO:0000259" key="7">
    <source>
        <dbReference type="PROSITE" id="PS50110"/>
    </source>
</evidence>
<keyword evidence="3" id="KW-0805">Transcription regulation</keyword>
<dbReference type="InterPro" id="IPR001789">
    <property type="entry name" value="Sig_transdc_resp-reg_receiver"/>
</dbReference>
<dbReference type="Gene3D" id="3.40.50.2300">
    <property type="match status" value="1"/>
</dbReference>
<accession>A0A6I6N0C8</accession>
<keyword evidence="1 6" id="KW-0597">Phosphoprotein</keyword>
<dbReference type="PANTHER" id="PTHR48111">
    <property type="entry name" value="REGULATOR OF RPOS"/>
    <property type="match status" value="1"/>
</dbReference>
<feature type="domain" description="Response regulatory" evidence="7">
    <location>
        <begin position="3"/>
        <end position="117"/>
    </location>
</feature>
<dbReference type="SUPFAM" id="SSF52172">
    <property type="entry name" value="CheY-like"/>
    <property type="match status" value="1"/>
</dbReference>
<dbReference type="GO" id="GO:0000976">
    <property type="term" value="F:transcription cis-regulatory region binding"/>
    <property type="evidence" value="ECO:0007669"/>
    <property type="project" value="TreeGrafter"/>
</dbReference>
<dbReference type="RefSeq" id="WP_158767555.1">
    <property type="nucleotide sequence ID" value="NZ_CP047045.1"/>
</dbReference>
<evidence type="ECO:0000313" key="9">
    <source>
        <dbReference type="Proteomes" id="UP000431269"/>
    </source>
</evidence>
<dbReference type="Pfam" id="PF00072">
    <property type="entry name" value="Response_reg"/>
    <property type="match status" value="1"/>
</dbReference>
<reference evidence="9" key="1">
    <citation type="submission" date="2019-12" db="EMBL/GenBank/DDBJ databases">
        <title>Complete genome of Terracaulis silvestris 0127_4.</title>
        <authorList>
            <person name="Vieira S."/>
            <person name="Riedel T."/>
            <person name="Sproer C."/>
            <person name="Pascual J."/>
            <person name="Boedeker C."/>
            <person name="Overmann J."/>
        </authorList>
    </citation>
    <scope>NUCLEOTIDE SEQUENCE [LARGE SCALE GENOMIC DNA]</scope>
    <source>
        <strain evidence="9">0127_4</strain>
    </source>
</reference>
<organism evidence="8 9">
    <name type="scientific">Terricaulis silvestris</name>
    <dbReference type="NCBI Taxonomy" id="2686094"/>
    <lineage>
        <taxon>Bacteria</taxon>
        <taxon>Pseudomonadati</taxon>
        <taxon>Pseudomonadota</taxon>
        <taxon>Alphaproteobacteria</taxon>
        <taxon>Caulobacterales</taxon>
        <taxon>Caulobacteraceae</taxon>
        <taxon>Terricaulis</taxon>
    </lineage>
</organism>
<name>A0A6I6N0C8_9CAUL</name>
<dbReference type="GO" id="GO:0000156">
    <property type="term" value="F:phosphorelay response regulator activity"/>
    <property type="evidence" value="ECO:0007669"/>
    <property type="project" value="TreeGrafter"/>
</dbReference>
<evidence type="ECO:0000256" key="1">
    <source>
        <dbReference type="ARBA" id="ARBA00022553"/>
    </source>
</evidence>
<dbReference type="AlphaFoldDB" id="A0A6I6N0C8"/>
<evidence type="ECO:0000313" key="8">
    <source>
        <dbReference type="EMBL" id="QGZ96783.1"/>
    </source>
</evidence>
<dbReference type="InterPro" id="IPR039420">
    <property type="entry name" value="WalR-like"/>
</dbReference>
<dbReference type="NCBIfam" id="NF046022">
    <property type="entry name" value="RespRegCpdRBruc"/>
    <property type="match status" value="1"/>
</dbReference>
<dbReference type="SMART" id="SM00448">
    <property type="entry name" value="REC"/>
    <property type="match status" value="1"/>
</dbReference>
<keyword evidence="5" id="KW-0804">Transcription</keyword>
<keyword evidence="2" id="KW-0902">Two-component regulatory system</keyword>
<dbReference type="InterPro" id="IPR011006">
    <property type="entry name" value="CheY-like_superfamily"/>
</dbReference>
<keyword evidence="4" id="KW-0238">DNA-binding</keyword>
<evidence type="ECO:0000256" key="4">
    <source>
        <dbReference type="ARBA" id="ARBA00023125"/>
    </source>
</evidence>
<evidence type="ECO:0000256" key="5">
    <source>
        <dbReference type="ARBA" id="ARBA00023163"/>
    </source>
</evidence>
<evidence type="ECO:0000256" key="3">
    <source>
        <dbReference type="ARBA" id="ARBA00023015"/>
    </source>
</evidence>
<dbReference type="Proteomes" id="UP000431269">
    <property type="component" value="Chromosome"/>
</dbReference>
<dbReference type="GO" id="GO:0032993">
    <property type="term" value="C:protein-DNA complex"/>
    <property type="evidence" value="ECO:0007669"/>
    <property type="project" value="TreeGrafter"/>
</dbReference>